<keyword evidence="3" id="KW-1185">Reference proteome</keyword>
<proteinExistence type="predicted"/>
<dbReference type="EnsemblMetazoa" id="GPAI034019-RA">
    <property type="protein sequence ID" value="GPAI034019-PA"/>
    <property type="gene ID" value="GPAI034019"/>
</dbReference>
<dbReference type="VEuPathDB" id="VectorBase:GPAI034019"/>
<feature type="transmembrane region" description="Helical" evidence="1">
    <location>
        <begin position="104"/>
        <end position="126"/>
    </location>
</feature>
<name>A0A1B0A487_GLOPL</name>
<reference evidence="2" key="2">
    <citation type="submission" date="2020-05" db="UniProtKB">
        <authorList>
            <consortium name="EnsemblMetazoa"/>
        </authorList>
    </citation>
    <scope>IDENTIFICATION</scope>
    <source>
        <strain evidence="2">IAEA</strain>
    </source>
</reference>
<evidence type="ECO:0000256" key="1">
    <source>
        <dbReference type="SAM" id="Phobius"/>
    </source>
</evidence>
<accession>A0A1B0A487</accession>
<evidence type="ECO:0000313" key="3">
    <source>
        <dbReference type="Proteomes" id="UP000092445"/>
    </source>
</evidence>
<keyword evidence="1" id="KW-0472">Membrane</keyword>
<organism evidence="2 3">
    <name type="scientific">Glossina pallidipes</name>
    <name type="common">Tsetse fly</name>
    <dbReference type="NCBI Taxonomy" id="7398"/>
    <lineage>
        <taxon>Eukaryota</taxon>
        <taxon>Metazoa</taxon>
        <taxon>Ecdysozoa</taxon>
        <taxon>Arthropoda</taxon>
        <taxon>Hexapoda</taxon>
        <taxon>Insecta</taxon>
        <taxon>Pterygota</taxon>
        <taxon>Neoptera</taxon>
        <taxon>Endopterygota</taxon>
        <taxon>Diptera</taxon>
        <taxon>Brachycera</taxon>
        <taxon>Muscomorpha</taxon>
        <taxon>Hippoboscoidea</taxon>
        <taxon>Glossinidae</taxon>
        <taxon>Glossina</taxon>
    </lineage>
</organism>
<reference evidence="3" key="1">
    <citation type="submission" date="2014-03" db="EMBL/GenBank/DDBJ databases">
        <authorList>
            <person name="Aksoy S."/>
            <person name="Warren W."/>
            <person name="Wilson R.K."/>
        </authorList>
    </citation>
    <scope>NUCLEOTIDE SEQUENCE [LARGE SCALE GENOMIC DNA]</scope>
    <source>
        <strain evidence="3">IAEA</strain>
    </source>
</reference>
<dbReference type="AlphaFoldDB" id="A0A1B0A487"/>
<dbReference type="Proteomes" id="UP000092445">
    <property type="component" value="Unassembled WGS sequence"/>
</dbReference>
<keyword evidence="1" id="KW-0812">Transmembrane</keyword>
<protein>
    <submittedName>
        <fullName evidence="2">Uncharacterized protein</fullName>
    </submittedName>
</protein>
<evidence type="ECO:0000313" key="2">
    <source>
        <dbReference type="EnsemblMetazoa" id="GPAI034019-PA"/>
    </source>
</evidence>
<sequence>MMCNAPSGYEQVTKQVLKENEFDKIKLCQDCKSSKNYEMFLRVYSKESRSSAEMLSRAKNSDHGAKVVKKFQTFSRHILGNFKTMSVTSRSSPSQLVIVSTTTLIPLLVCIKVLLQLALILSVSFVSGRE</sequence>
<keyword evidence="1" id="KW-1133">Transmembrane helix</keyword>